<dbReference type="NCBIfam" id="NF003792">
    <property type="entry name" value="PRK05380.1"/>
    <property type="match status" value="1"/>
</dbReference>
<comment type="pathway">
    <text evidence="1 11">Pyrimidine metabolism; CTP biosynthesis via de novo pathway; CTP from UDP: step 2/2.</text>
</comment>
<dbReference type="InterPro" id="IPR029062">
    <property type="entry name" value="Class_I_gatase-like"/>
</dbReference>
<feature type="binding site" evidence="11">
    <location>
        <position position="268"/>
    </location>
    <ligand>
        <name>ATP</name>
        <dbReference type="ChEBI" id="CHEBI:30616"/>
    </ligand>
</feature>
<organism evidence="14 15">
    <name type="scientific">Lactobacillus johnsonii ATCC 33200</name>
    <dbReference type="NCBI Taxonomy" id="525330"/>
    <lineage>
        <taxon>Bacteria</taxon>
        <taxon>Bacillati</taxon>
        <taxon>Bacillota</taxon>
        <taxon>Bacilli</taxon>
        <taxon>Lactobacillales</taxon>
        <taxon>Lactobacillaceae</taxon>
        <taxon>Lactobacillus</taxon>
    </lineage>
</organism>
<dbReference type="HOGENOM" id="CLU_011675_5_0_9"/>
<evidence type="ECO:0000256" key="4">
    <source>
        <dbReference type="ARBA" id="ARBA00022723"/>
    </source>
</evidence>
<dbReference type="GO" id="GO:0042802">
    <property type="term" value="F:identical protein binding"/>
    <property type="evidence" value="ECO:0007669"/>
    <property type="project" value="TreeGrafter"/>
</dbReference>
<feature type="active site" evidence="11">
    <location>
        <position position="538"/>
    </location>
</feature>
<feature type="active site" description="Nucleophile; for glutamine hydrolysis" evidence="11">
    <location>
        <position position="409"/>
    </location>
</feature>
<proteinExistence type="inferred from homology"/>
<reference evidence="14 15" key="1">
    <citation type="submission" date="2009-01" db="EMBL/GenBank/DDBJ databases">
        <authorList>
            <person name="Qin X."/>
            <person name="Bachman B."/>
            <person name="Battles P."/>
            <person name="Bell A."/>
            <person name="Bess C."/>
            <person name="Bickham C."/>
            <person name="Chaboub L."/>
            <person name="Chen D."/>
            <person name="Coyle M."/>
            <person name="Deiros D.R."/>
            <person name="Dinh H."/>
            <person name="Forbes L."/>
            <person name="Fowler G."/>
            <person name="Francisco L."/>
            <person name="Fu Q."/>
            <person name="Gubbala S."/>
            <person name="Hale W."/>
            <person name="Han Y."/>
            <person name="Hemphill L."/>
            <person name="Highlander S.K."/>
            <person name="Hirani K."/>
            <person name="Hogues M."/>
            <person name="Jackson L."/>
            <person name="Jakkamsetti A."/>
            <person name="Javaid M."/>
            <person name="Jiang H."/>
            <person name="Korchina V."/>
            <person name="Kovar C."/>
            <person name="Lara F."/>
            <person name="Lee S."/>
            <person name="Mata R."/>
            <person name="Mathew T."/>
            <person name="Moen C."/>
            <person name="Morales K."/>
            <person name="Munidasa M."/>
            <person name="Nazareth L."/>
            <person name="Ngo R."/>
            <person name="Nguyen L."/>
            <person name="Okwuonu G."/>
            <person name="Ongeri F."/>
            <person name="Patil S."/>
            <person name="Petrosino J."/>
            <person name="Pham C."/>
            <person name="Pham P."/>
            <person name="Pu L.-L."/>
            <person name="Puazo M."/>
            <person name="Raj R."/>
            <person name="Reid J."/>
            <person name="Rouhana J."/>
            <person name="Saada N."/>
            <person name="Shang Y."/>
            <person name="Simmons D."/>
            <person name="Thornton R."/>
            <person name="Warren J."/>
            <person name="Weissenberger G."/>
            <person name="Zhang J."/>
            <person name="Zhang L."/>
            <person name="Zhou C."/>
            <person name="Zhu D."/>
            <person name="Muzny D."/>
            <person name="Worley K."/>
            <person name="Gibbs R."/>
        </authorList>
    </citation>
    <scope>NUCLEOTIDE SEQUENCE [LARGE SCALE GENOMIC DNA]</scope>
    <source>
        <strain evidence="14 15">ATCC 33200</strain>
    </source>
</reference>
<dbReference type="GO" id="GO:0046872">
    <property type="term" value="F:metal ion binding"/>
    <property type="evidence" value="ECO:0007669"/>
    <property type="project" value="UniProtKB-KW"/>
</dbReference>
<dbReference type="Gene3D" id="3.40.50.300">
    <property type="entry name" value="P-loop containing nucleotide triphosphate hydrolases"/>
    <property type="match status" value="1"/>
</dbReference>
<comment type="activity regulation">
    <text evidence="11">Allosterically activated by GTP, when glutamine is the substrate; GTP has no effect on the reaction when ammonia is the substrate. The allosteric effector GTP functions by stabilizing the protein conformation that binds the tetrahedral intermediate(s) formed during glutamine hydrolysis. Inhibited by the product CTP, via allosteric rather than competitive inhibition.</text>
</comment>
<dbReference type="InterPro" id="IPR004468">
    <property type="entry name" value="CTP_synthase"/>
</dbReference>
<feature type="active site" evidence="11">
    <location>
        <position position="536"/>
    </location>
</feature>
<dbReference type="CDD" id="cd01746">
    <property type="entry name" value="GATase1_CTP_Synthase"/>
    <property type="match status" value="1"/>
</dbReference>
<keyword evidence="3 11" id="KW-0436">Ligase</keyword>
<comment type="catalytic activity">
    <reaction evidence="11">
        <text>L-glutamine + H2O = L-glutamate + NH4(+)</text>
        <dbReference type="Rhea" id="RHEA:15889"/>
        <dbReference type="ChEBI" id="CHEBI:15377"/>
        <dbReference type="ChEBI" id="CHEBI:28938"/>
        <dbReference type="ChEBI" id="CHEBI:29985"/>
        <dbReference type="ChEBI" id="CHEBI:58359"/>
    </reaction>
</comment>
<dbReference type="FunFam" id="3.40.50.880:FF:000002">
    <property type="entry name" value="CTP synthase"/>
    <property type="match status" value="1"/>
</dbReference>
<feature type="binding site" evidence="11">
    <location>
        <position position="80"/>
    </location>
    <ligand>
        <name>L-glutamine</name>
        <dbReference type="ChEBI" id="CHEBI:58359"/>
    </ligand>
</feature>
<dbReference type="PROSITE" id="PS51273">
    <property type="entry name" value="GATASE_TYPE_1"/>
    <property type="match status" value="1"/>
</dbReference>
<dbReference type="Gene3D" id="3.40.50.880">
    <property type="match status" value="1"/>
</dbReference>
<dbReference type="Proteomes" id="UP000003491">
    <property type="component" value="Unassembled WGS sequence"/>
</dbReference>
<feature type="binding site" evidence="11">
    <location>
        <begin position="174"/>
        <end position="176"/>
    </location>
    <ligand>
        <name>CTP</name>
        <dbReference type="ChEBI" id="CHEBI:37563"/>
        <note>allosteric inhibitor</note>
    </ligand>
</feature>
<feature type="binding site" evidence="11">
    <location>
        <position position="491"/>
    </location>
    <ligand>
        <name>L-glutamine</name>
        <dbReference type="ChEBI" id="CHEBI:58359"/>
    </ligand>
</feature>
<dbReference type="InterPro" id="IPR017926">
    <property type="entry name" value="GATASE"/>
</dbReference>
<comment type="subunit">
    <text evidence="11">Homotetramer.</text>
</comment>
<dbReference type="GO" id="GO:0019856">
    <property type="term" value="P:pyrimidine nucleobase biosynthetic process"/>
    <property type="evidence" value="ECO:0007669"/>
    <property type="project" value="TreeGrafter"/>
</dbReference>
<comment type="function">
    <text evidence="11">Catalyzes the ATP-dependent amination of UTP to CTP with either L-glutamine or ammonia as the source of nitrogen. Regulates intracellular CTP levels through interactions with the four ribonucleotide triphosphates.</text>
</comment>
<comment type="catalytic activity">
    <reaction evidence="11">
        <text>UTP + NH4(+) + ATP = CTP + ADP + phosphate + 2 H(+)</text>
        <dbReference type="Rhea" id="RHEA:16597"/>
        <dbReference type="ChEBI" id="CHEBI:15378"/>
        <dbReference type="ChEBI" id="CHEBI:28938"/>
        <dbReference type="ChEBI" id="CHEBI:30616"/>
        <dbReference type="ChEBI" id="CHEBI:37563"/>
        <dbReference type="ChEBI" id="CHEBI:43474"/>
        <dbReference type="ChEBI" id="CHEBI:46398"/>
        <dbReference type="ChEBI" id="CHEBI:456216"/>
    </reaction>
</comment>
<evidence type="ECO:0000256" key="9">
    <source>
        <dbReference type="ARBA" id="ARBA00022975"/>
    </source>
</evidence>
<feature type="binding site" evidence="11">
    <location>
        <begin position="214"/>
        <end position="219"/>
    </location>
    <ligand>
        <name>CTP</name>
        <dbReference type="ChEBI" id="CHEBI:37563"/>
        <note>allosteric inhibitor</note>
    </ligand>
</feature>
<dbReference type="PANTHER" id="PTHR11550">
    <property type="entry name" value="CTP SYNTHASE"/>
    <property type="match status" value="1"/>
</dbReference>
<keyword evidence="4 11" id="KW-0479">Metal-binding</keyword>
<evidence type="ECO:0000256" key="2">
    <source>
        <dbReference type="ARBA" id="ARBA00007533"/>
    </source>
</evidence>
<feature type="domain" description="Glutamine amidotransferase" evidence="12">
    <location>
        <begin position="331"/>
        <end position="554"/>
    </location>
</feature>
<sequence>MQLSSHVFGSFFLILTENKRKERKHGMTKYIFVTGGVVSSLGKGISASSLGRLLKNRGLKVTMQKFDPYINIDPGTMNPYQHGEVYVTDDGTEADLDLGHYERIVDVRTSKYSNVTTGKIYQEVLDKERRGDYHGATVQVIPHITDMIKKKIMRAALTTDSDVIISEIGGTVGDIESTPFMEAIRQMRREVGEENVMYIHCTLVPYLHAAHEMKTKPTQHSVAELRSIGIQPNMLVLRAEKPIAQELKNKISTFTDVPVDCIIESIDAPSLFDLPLAFQAQGMDQKVCDFLHLESPKPEADMEVWKKLDERAKNLKHETTITLVGKYVELEDAYISVTDALQHAGYLYDTKIKVNKVQAEDITEDNIAEIMKDSDGLIVPGGFGTRGLEGMITSIEYAREHDIPFLGICLGMQMASVEFARNVLGLKDANSAEANPDTKNNIIDIMADKRDEENIGGTLRLGLYPAALKKGTKTREAYDDQDVIQERHRHRYEFNNEYREAFEKAGMVFSGVSPDNHLVEIIEIPNKKFFIAAQYHPEFLSRPQRPEGLFKAFIGAASGLPAQHFN</sequence>
<feature type="binding site" evidence="11">
    <location>
        <position position="250"/>
    </location>
    <ligand>
        <name>UTP</name>
        <dbReference type="ChEBI" id="CHEBI:46398"/>
    </ligand>
</feature>
<dbReference type="GO" id="GO:0005524">
    <property type="term" value="F:ATP binding"/>
    <property type="evidence" value="ECO:0007669"/>
    <property type="project" value="UniProtKB-KW"/>
</dbReference>
<dbReference type="GO" id="GO:0003883">
    <property type="term" value="F:CTP synthase activity"/>
    <property type="evidence" value="ECO:0007669"/>
    <property type="project" value="UniProtKB-UniRule"/>
</dbReference>
<dbReference type="HAMAP" id="MF_01227">
    <property type="entry name" value="PyrG"/>
    <property type="match status" value="1"/>
</dbReference>
<evidence type="ECO:0000256" key="7">
    <source>
        <dbReference type="ARBA" id="ARBA00022842"/>
    </source>
</evidence>
<comment type="caution">
    <text evidence="11">Lacks conserved residue(s) required for the propagation of feature annotation.</text>
</comment>
<dbReference type="SUPFAM" id="SSF52540">
    <property type="entry name" value="P-loop containing nucleoside triphosphate hydrolases"/>
    <property type="match status" value="1"/>
</dbReference>
<dbReference type="UniPathway" id="UPA00159">
    <property type="reaction ID" value="UER00277"/>
</dbReference>
<name>C2E3D4_LACJH</name>
<evidence type="ECO:0000256" key="1">
    <source>
        <dbReference type="ARBA" id="ARBA00005171"/>
    </source>
</evidence>
<feature type="binding site" evidence="11">
    <location>
        <begin position="214"/>
        <end position="219"/>
    </location>
    <ligand>
        <name>UTP</name>
        <dbReference type="ChEBI" id="CHEBI:46398"/>
    </ligand>
</feature>
<evidence type="ECO:0000259" key="13">
    <source>
        <dbReference type="Pfam" id="PF06418"/>
    </source>
</evidence>
<comment type="catalytic activity">
    <reaction evidence="10 11">
        <text>UTP + L-glutamine + ATP + H2O = CTP + L-glutamate + ADP + phosphate + 2 H(+)</text>
        <dbReference type="Rhea" id="RHEA:26426"/>
        <dbReference type="ChEBI" id="CHEBI:15377"/>
        <dbReference type="ChEBI" id="CHEBI:15378"/>
        <dbReference type="ChEBI" id="CHEBI:29985"/>
        <dbReference type="ChEBI" id="CHEBI:30616"/>
        <dbReference type="ChEBI" id="CHEBI:37563"/>
        <dbReference type="ChEBI" id="CHEBI:43474"/>
        <dbReference type="ChEBI" id="CHEBI:46398"/>
        <dbReference type="ChEBI" id="CHEBI:58359"/>
        <dbReference type="ChEBI" id="CHEBI:456216"/>
        <dbReference type="EC" id="6.3.4.2"/>
    </reaction>
</comment>
<keyword evidence="6 11" id="KW-0067">ATP-binding</keyword>
<comment type="similarity">
    <text evidence="2 11">Belongs to the CTP synthase family.</text>
</comment>
<keyword evidence="5 11" id="KW-0547">Nucleotide-binding</keyword>
<comment type="caution">
    <text evidence="14">The sequence shown here is derived from an EMBL/GenBank/DDBJ whole genome shotgun (WGS) entry which is preliminary data.</text>
</comment>
<comment type="miscellaneous">
    <text evidence="11">CTPSs have evolved a hybrid strategy for distinguishing between UTP and CTP. The overlapping regions of the product feedback inhibitory and substrate sites recognize a common feature in both compounds, the triphosphate moiety. To differentiate isosteric substrate and product pyrimidine rings, an additional pocket far from the expected kinase/ligase catalytic site, specifically recognizes the cytosine and ribose portions of the product inhibitor.</text>
</comment>
<evidence type="ECO:0000313" key="14">
    <source>
        <dbReference type="EMBL" id="EEJ60595.1"/>
    </source>
</evidence>
<evidence type="ECO:0000256" key="5">
    <source>
        <dbReference type="ARBA" id="ARBA00022741"/>
    </source>
</evidence>
<dbReference type="Pfam" id="PF00117">
    <property type="entry name" value="GATase"/>
    <property type="match status" value="1"/>
</dbReference>
<dbReference type="EC" id="6.3.4.2" evidence="11"/>
<dbReference type="FunFam" id="3.40.50.300:FF:000009">
    <property type="entry name" value="CTP synthase"/>
    <property type="match status" value="1"/>
</dbReference>
<dbReference type="PANTHER" id="PTHR11550:SF0">
    <property type="entry name" value="CTP SYNTHASE-RELATED"/>
    <property type="match status" value="1"/>
</dbReference>
<feature type="binding site" evidence="11">
    <location>
        <begin position="40"/>
        <end position="45"/>
    </location>
    <ligand>
        <name>ATP</name>
        <dbReference type="ChEBI" id="CHEBI:30616"/>
    </ligand>
</feature>
<evidence type="ECO:0000313" key="15">
    <source>
        <dbReference type="Proteomes" id="UP000003491"/>
    </source>
</evidence>
<feature type="binding site" evidence="11">
    <location>
        <position position="167"/>
    </location>
    <ligand>
        <name>Mg(2+)</name>
        <dbReference type="ChEBI" id="CHEBI:18420"/>
    </ligand>
</feature>
<dbReference type="GO" id="GO:0004359">
    <property type="term" value="F:glutaminase activity"/>
    <property type="evidence" value="ECO:0007669"/>
    <property type="project" value="RHEA"/>
</dbReference>
<feature type="binding site" evidence="11">
    <location>
        <position position="39"/>
    </location>
    <ligand>
        <name>UTP</name>
        <dbReference type="ChEBI" id="CHEBI:46398"/>
    </ligand>
</feature>
<feature type="binding site" evidence="11">
    <location>
        <position position="39"/>
    </location>
    <ligand>
        <name>CTP</name>
        <dbReference type="ChEBI" id="CHEBI:37563"/>
        <note>allosteric inhibitor</note>
    </ligand>
</feature>
<keyword evidence="9 11" id="KW-0665">Pyrimidine biosynthesis</keyword>
<evidence type="ECO:0000259" key="12">
    <source>
        <dbReference type="Pfam" id="PF00117"/>
    </source>
</evidence>
<feature type="binding site" evidence="11">
    <location>
        <position position="97"/>
    </location>
    <ligand>
        <name>Mg(2+)</name>
        <dbReference type="ChEBI" id="CHEBI:18420"/>
    </ligand>
</feature>
<feature type="binding site" evidence="11">
    <location>
        <position position="382"/>
    </location>
    <ligand>
        <name>L-glutamine</name>
        <dbReference type="ChEBI" id="CHEBI:58359"/>
    </ligand>
</feature>
<dbReference type="GO" id="GO:0044210">
    <property type="term" value="P:'de novo' CTP biosynthetic process"/>
    <property type="evidence" value="ECO:0007669"/>
    <property type="project" value="UniProtKB-UniRule"/>
</dbReference>
<dbReference type="CDD" id="cd03113">
    <property type="entry name" value="CTPS_N"/>
    <property type="match status" value="1"/>
</dbReference>
<keyword evidence="8 11" id="KW-0315">Glutamine amidotransferase</keyword>
<dbReference type="NCBIfam" id="TIGR00337">
    <property type="entry name" value="PyrG"/>
    <property type="match status" value="1"/>
</dbReference>
<dbReference type="GO" id="GO:0097268">
    <property type="term" value="C:cytoophidium"/>
    <property type="evidence" value="ECO:0007669"/>
    <property type="project" value="UniProtKB-ARBA"/>
</dbReference>
<dbReference type="InterPro" id="IPR017456">
    <property type="entry name" value="CTP_synthase_N"/>
</dbReference>
<feature type="binding site" evidence="11">
    <location>
        <begin position="410"/>
        <end position="413"/>
    </location>
    <ligand>
        <name>L-glutamine</name>
        <dbReference type="ChEBI" id="CHEBI:58359"/>
    </ligand>
</feature>
<dbReference type="Pfam" id="PF06418">
    <property type="entry name" value="CTP_synth_N"/>
    <property type="match status" value="1"/>
</dbReference>
<dbReference type="InterPro" id="IPR033828">
    <property type="entry name" value="GATase1_CTP_Synthase"/>
</dbReference>
<feature type="binding site" evidence="11">
    <location>
        <position position="97"/>
    </location>
    <ligand>
        <name>ATP</name>
        <dbReference type="ChEBI" id="CHEBI:30616"/>
    </ligand>
</feature>
<dbReference type="InterPro" id="IPR027417">
    <property type="entry name" value="P-loop_NTPase"/>
</dbReference>
<evidence type="ECO:0000256" key="10">
    <source>
        <dbReference type="ARBA" id="ARBA00047781"/>
    </source>
</evidence>
<dbReference type="EMBL" id="ACGR01000023">
    <property type="protein sequence ID" value="EEJ60595.1"/>
    <property type="molecule type" value="Genomic_DNA"/>
</dbReference>
<dbReference type="AlphaFoldDB" id="C2E3D4"/>
<feature type="region of interest" description="Amidoligase domain" evidence="11">
    <location>
        <begin position="1"/>
        <end position="293"/>
    </location>
</feature>
<feature type="domain" description="CTP synthase N-terminal" evidence="13">
    <location>
        <begin position="29"/>
        <end position="293"/>
    </location>
</feature>
<evidence type="ECO:0000256" key="3">
    <source>
        <dbReference type="ARBA" id="ARBA00022598"/>
    </source>
</evidence>
<dbReference type="SUPFAM" id="SSF52317">
    <property type="entry name" value="Class I glutamine amidotransferase-like"/>
    <property type="match status" value="1"/>
</dbReference>
<evidence type="ECO:0000256" key="11">
    <source>
        <dbReference type="HAMAP-Rule" id="MF_01227"/>
    </source>
</evidence>
<dbReference type="GO" id="GO:0005829">
    <property type="term" value="C:cytosol"/>
    <property type="evidence" value="ECO:0007669"/>
    <property type="project" value="TreeGrafter"/>
</dbReference>
<accession>C2E3D4</accession>
<evidence type="ECO:0000256" key="8">
    <source>
        <dbReference type="ARBA" id="ARBA00022962"/>
    </source>
</evidence>
<keyword evidence="7 11" id="KW-0460">Magnesium</keyword>
<evidence type="ECO:0000256" key="6">
    <source>
        <dbReference type="ARBA" id="ARBA00022840"/>
    </source>
</evidence>
<protein>
    <recommendedName>
        <fullName evidence="11">CTP synthase</fullName>
        <ecNumber evidence="11">6.3.4.2</ecNumber>
    </recommendedName>
    <alternativeName>
        <fullName evidence="11">Cytidine 5'-triphosphate synthase</fullName>
    </alternativeName>
    <alternativeName>
        <fullName evidence="11">Cytidine triphosphate synthetase</fullName>
        <shortName evidence="11">CTP synthetase</shortName>
        <shortName evidence="11">CTPS</shortName>
    </alternativeName>
    <alternativeName>
        <fullName evidence="11">UTP--ammonia ligase</fullName>
    </alternativeName>
</protein>
<feature type="binding site" evidence="11">
    <location>
        <position position="250"/>
    </location>
    <ligand>
        <name>CTP</name>
        <dbReference type="ChEBI" id="CHEBI:37563"/>
        <note>allosteric inhibitor</note>
    </ligand>
</feature>
<gene>
    <name evidence="11 14" type="primary">pyrG</name>
    <name evidence="14" type="ORF">HMPREF0528_0258</name>
</gene>
<feature type="binding site" evidence="11">
    <location>
        <position position="433"/>
    </location>
    <ligand>
        <name>L-glutamine</name>
        <dbReference type="ChEBI" id="CHEBI:58359"/>
    </ligand>
</feature>